<name>A0A914ELZ4_9BILA</name>
<keyword evidence="1" id="KW-1185">Reference proteome</keyword>
<evidence type="ECO:0000313" key="1">
    <source>
        <dbReference type="Proteomes" id="UP000887540"/>
    </source>
</evidence>
<evidence type="ECO:0000313" key="2">
    <source>
        <dbReference type="WBParaSite" id="ACRNAN_scaffold8921.g26391.t1"/>
    </source>
</evidence>
<protein>
    <submittedName>
        <fullName evidence="2">Transposase</fullName>
    </submittedName>
</protein>
<accession>A0A914ELZ4</accession>
<reference evidence="2" key="1">
    <citation type="submission" date="2022-11" db="UniProtKB">
        <authorList>
            <consortium name="WormBaseParasite"/>
        </authorList>
    </citation>
    <scope>IDENTIFICATION</scope>
</reference>
<sequence>MVPASEGQCPRPSLANLDLNPIEHLWFVLKKRLHGRHFRNAHELFQEIQEEWARIPRDTISGLVESMPRRMRAVIKVKGYATKH</sequence>
<dbReference type="AlphaFoldDB" id="A0A914ELZ4"/>
<proteinExistence type="predicted"/>
<dbReference type="GO" id="GO:0003676">
    <property type="term" value="F:nucleic acid binding"/>
    <property type="evidence" value="ECO:0007669"/>
    <property type="project" value="InterPro"/>
</dbReference>
<dbReference type="WBParaSite" id="ACRNAN_scaffold8921.g26391.t1">
    <property type="protein sequence ID" value="ACRNAN_scaffold8921.g26391.t1"/>
    <property type="gene ID" value="ACRNAN_scaffold8921.g26391"/>
</dbReference>
<organism evidence="1 2">
    <name type="scientific">Acrobeloides nanus</name>
    <dbReference type="NCBI Taxonomy" id="290746"/>
    <lineage>
        <taxon>Eukaryota</taxon>
        <taxon>Metazoa</taxon>
        <taxon>Ecdysozoa</taxon>
        <taxon>Nematoda</taxon>
        <taxon>Chromadorea</taxon>
        <taxon>Rhabditida</taxon>
        <taxon>Tylenchina</taxon>
        <taxon>Cephalobomorpha</taxon>
        <taxon>Cephaloboidea</taxon>
        <taxon>Cephalobidae</taxon>
        <taxon>Acrobeloides</taxon>
    </lineage>
</organism>
<dbReference type="InterPro" id="IPR036397">
    <property type="entry name" value="RNaseH_sf"/>
</dbReference>
<dbReference type="Gene3D" id="3.30.420.10">
    <property type="entry name" value="Ribonuclease H-like superfamily/Ribonuclease H"/>
    <property type="match status" value="1"/>
</dbReference>
<dbReference type="Proteomes" id="UP000887540">
    <property type="component" value="Unplaced"/>
</dbReference>